<name>A0A375GB06_9BURK</name>
<comment type="caution">
    <text evidence="1">The sequence shown here is derived from an EMBL/GenBank/DDBJ whole genome shotgun (WGS) entry which is preliminary data.</text>
</comment>
<reference evidence="1" key="1">
    <citation type="submission" date="2018-01" db="EMBL/GenBank/DDBJ databases">
        <authorList>
            <person name="Clerissi C."/>
        </authorList>
    </citation>
    <scope>NUCLEOTIDE SEQUENCE</scope>
    <source>
        <strain evidence="1">Cupriavidus oxalaticus LMG 2235</strain>
    </source>
</reference>
<dbReference type="AlphaFoldDB" id="A0A375GB06"/>
<accession>A0A375GB06</accession>
<protein>
    <submittedName>
        <fullName evidence="1">Uncharacterized protein</fullName>
    </submittedName>
</protein>
<evidence type="ECO:0000313" key="1">
    <source>
        <dbReference type="EMBL" id="SPC17182.1"/>
    </source>
</evidence>
<organism evidence="1">
    <name type="scientific">Cupriavidus oxalaticus</name>
    <dbReference type="NCBI Taxonomy" id="96344"/>
    <lineage>
        <taxon>Bacteria</taxon>
        <taxon>Pseudomonadati</taxon>
        <taxon>Pseudomonadota</taxon>
        <taxon>Betaproteobacteria</taxon>
        <taxon>Burkholderiales</taxon>
        <taxon>Burkholderiaceae</taxon>
        <taxon>Cupriavidus</taxon>
    </lineage>
</organism>
<gene>
    <name evidence="1" type="ORF">CO2235_90056</name>
</gene>
<sequence>MRREGSKKPGRAAEARRRWFRGTIVPRCKPLGGSPGRNCVTKHAQRRMHPINIQSGPDPVCLLNSSLLS</sequence>
<dbReference type="EMBL" id="OGUS01000131">
    <property type="protein sequence ID" value="SPC17182.1"/>
    <property type="molecule type" value="Genomic_DNA"/>
</dbReference>
<proteinExistence type="predicted"/>
<dbReference type="Proteomes" id="UP000256862">
    <property type="component" value="Chromosome CO2235"/>
</dbReference>